<reference evidence="2 3" key="1">
    <citation type="journal article" date="2019" name="New Phytol.">
        <title>Comparative genomics reveals unique wood-decay strategies and fruiting body development in the Schizophyllaceae.</title>
        <authorList>
            <person name="Almasi E."/>
            <person name="Sahu N."/>
            <person name="Krizsan K."/>
            <person name="Balint B."/>
            <person name="Kovacs G.M."/>
            <person name="Kiss B."/>
            <person name="Cseklye J."/>
            <person name="Drula E."/>
            <person name="Henrissat B."/>
            <person name="Nagy I."/>
            <person name="Chovatia M."/>
            <person name="Adam C."/>
            <person name="LaButti K."/>
            <person name="Lipzen A."/>
            <person name="Riley R."/>
            <person name="Grigoriev I.V."/>
            <person name="Nagy L.G."/>
        </authorList>
    </citation>
    <scope>NUCLEOTIDE SEQUENCE [LARGE SCALE GENOMIC DNA]</scope>
    <source>
        <strain evidence="2 3">NL-1724</strain>
    </source>
</reference>
<name>A0A550BSR3_9AGAR</name>
<dbReference type="AlphaFoldDB" id="A0A550BSR3"/>
<dbReference type="EMBL" id="VDMD01000123">
    <property type="protein sequence ID" value="TRM55541.1"/>
    <property type="molecule type" value="Genomic_DNA"/>
</dbReference>
<proteinExistence type="predicted"/>
<evidence type="ECO:0000313" key="3">
    <source>
        <dbReference type="Proteomes" id="UP000320762"/>
    </source>
</evidence>
<evidence type="ECO:0000256" key="1">
    <source>
        <dbReference type="SAM" id="MobiDB-lite"/>
    </source>
</evidence>
<organism evidence="2 3">
    <name type="scientific">Schizophyllum amplum</name>
    <dbReference type="NCBI Taxonomy" id="97359"/>
    <lineage>
        <taxon>Eukaryota</taxon>
        <taxon>Fungi</taxon>
        <taxon>Dikarya</taxon>
        <taxon>Basidiomycota</taxon>
        <taxon>Agaricomycotina</taxon>
        <taxon>Agaricomycetes</taxon>
        <taxon>Agaricomycetidae</taxon>
        <taxon>Agaricales</taxon>
        <taxon>Schizophyllaceae</taxon>
        <taxon>Schizophyllum</taxon>
    </lineage>
</organism>
<keyword evidence="3" id="KW-1185">Reference proteome</keyword>
<comment type="caution">
    <text evidence="2">The sequence shown here is derived from an EMBL/GenBank/DDBJ whole genome shotgun (WGS) entry which is preliminary data.</text>
</comment>
<dbReference type="Proteomes" id="UP000320762">
    <property type="component" value="Unassembled WGS sequence"/>
</dbReference>
<gene>
    <name evidence="2" type="ORF">BD626DRAFT_637054</name>
</gene>
<dbReference type="OrthoDB" id="10390520at2759"/>
<evidence type="ECO:0000313" key="2">
    <source>
        <dbReference type="EMBL" id="TRM55541.1"/>
    </source>
</evidence>
<accession>A0A550BSR3</accession>
<feature type="region of interest" description="Disordered" evidence="1">
    <location>
        <begin position="169"/>
        <end position="195"/>
    </location>
</feature>
<protein>
    <submittedName>
        <fullName evidence="2">Uncharacterized protein</fullName>
    </submittedName>
</protein>
<sequence length="249" mass="28321">MPTSHVDLFPEHVFLPGDPISEESGLREARTHLTLHAIMLRAHSMAKESWGDCKPSTGGGETARRPWNRACVHGTEQTVHGPAQGDLRRMRTADHGRPEVVDEQLPDEWRSYPLNEIHEKIARWGVKTHLQDDDEAVLPLLPSPEAFGEDMDPFDAALTRLAGTIERGWRPGDAGKSSLEGIQEPNPFERAPPMRTPLGMPLRPTPQLQRWLDISRVLSSPLYTSRRSWWKRVISCEALMHRRLRYNQL</sequence>